<dbReference type="GeneID" id="10276982"/>
<sequence>MSVILITGTPGTGKTTVSKLLSQKLSIPLVAVNDLVEEKHLYHGYDPEKGYKEVDMEDLCHELETIIINFQKDGLIIEGHLAHFLENSDLIDCVVVLRARPDILIKRLSKRNWPESKVNENVEAEALDICTFEAVENHVNKVNEVDTTDLEVEDVVDLIIKIVNGEKHIPPGDVNFLEYMYKS</sequence>
<dbReference type="SUPFAM" id="SSF52540">
    <property type="entry name" value="P-loop containing nucleoside triphosphate hydrolases"/>
    <property type="match status" value="1"/>
</dbReference>
<feature type="binding site" evidence="7">
    <location>
        <position position="11"/>
    </location>
    <ligand>
        <name>ATP</name>
        <dbReference type="ChEBI" id="CHEBI:30616"/>
    </ligand>
</feature>
<evidence type="ECO:0000256" key="5">
    <source>
        <dbReference type="ARBA" id="ARBA00022777"/>
    </source>
</evidence>
<dbReference type="AlphaFoldDB" id="F0T9W6"/>
<dbReference type="EMBL" id="CP002551">
    <property type="protein sequence ID" value="ADZ08789.1"/>
    <property type="molecule type" value="Genomic_DNA"/>
</dbReference>
<feature type="binding site" evidence="7">
    <location>
        <position position="15"/>
    </location>
    <ligand>
        <name>ATP</name>
        <dbReference type="ChEBI" id="CHEBI:30616"/>
    </ligand>
</feature>
<evidence type="ECO:0000256" key="1">
    <source>
        <dbReference type="ARBA" id="ARBA00022517"/>
    </source>
</evidence>
<comment type="catalytic activity">
    <reaction evidence="7">
        <text>ATP + H2O = ADP + phosphate + H(+)</text>
        <dbReference type="Rhea" id="RHEA:13065"/>
        <dbReference type="ChEBI" id="CHEBI:15377"/>
        <dbReference type="ChEBI" id="CHEBI:15378"/>
        <dbReference type="ChEBI" id="CHEBI:30616"/>
        <dbReference type="ChEBI" id="CHEBI:43474"/>
        <dbReference type="ChEBI" id="CHEBI:456216"/>
    </reaction>
</comment>
<dbReference type="Pfam" id="PF13238">
    <property type="entry name" value="AAA_18"/>
    <property type="match status" value="1"/>
</dbReference>
<keyword evidence="1 7" id="KW-0690">Ribosome biogenesis</keyword>
<evidence type="ECO:0000256" key="6">
    <source>
        <dbReference type="ARBA" id="ARBA00022840"/>
    </source>
</evidence>
<dbReference type="PANTHER" id="PTHR12595">
    <property type="entry name" value="POS9-ACTIVATING FACTOR FAP7-RELATED"/>
    <property type="match status" value="1"/>
</dbReference>
<organism evidence="8 9">
    <name type="scientific">Methanobacterium lacus (strain AL-21)</name>
    <dbReference type="NCBI Taxonomy" id="877455"/>
    <lineage>
        <taxon>Archaea</taxon>
        <taxon>Methanobacteriati</taxon>
        <taxon>Methanobacteriota</taxon>
        <taxon>Methanomada group</taxon>
        <taxon>Methanobacteria</taxon>
        <taxon>Methanobacteriales</taxon>
        <taxon>Methanobacteriaceae</taxon>
        <taxon>Methanobacterium</taxon>
    </lineage>
</organism>
<dbReference type="InterPro" id="IPR027417">
    <property type="entry name" value="P-loop_NTPase"/>
</dbReference>
<dbReference type="GO" id="GO:0016887">
    <property type="term" value="F:ATP hydrolysis activity"/>
    <property type="evidence" value="ECO:0007669"/>
    <property type="project" value="InterPro"/>
</dbReference>
<keyword evidence="5 7" id="KW-0418">Kinase</keyword>
<keyword evidence="3 7" id="KW-0808">Transferase</keyword>
<dbReference type="HOGENOM" id="CLU_079096_0_1_2"/>
<evidence type="ECO:0000256" key="4">
    <source>
        <dbReference type="ARBA" id="ARBA00022741"/>
    </source>
</evidence>
<reference evidence="8 9" key="2">
    <citation type="journal article" date="2014" name="Int. J. Syst. Evol. Microbiol.">
        <title>Methanobacterium paludis sp. nov. and a novel strain of Methanobacterium lacus isolated from northern peatlands.</title>
        <authorList>
            <person name="Cadillo-Quiroz H."/>
            <person name="Brauer S.L."/>
            <person name="Goodson N."/>
            <person name="Yavitt J.B."/>
            <person name="Zinder S.H."/>
        </authorList>
    </citation>
    <scope>NUCLEOTIDE SEQUENCE [LARGE SCALE GENOMIC DNA]</scope>
    <source>
        <strain evidence="8 9">AL-21</strain>
    </source>
</reference>
<dbReference type="HAMAP" id="MF_00039">
    <property type="entry name" value="Adenylate_kinase_AK6"/>
    <property type="match status" value="1"/>
</dbReference>
<dbReference type="GO" id="GO:0005524">
    <property type="term" value="F:ATP binding"/>
    <property type="evidence" value="ECO:0007669"/>
    <property type="project" value="UniProtKB-UniRule"/>
</dbReference>
<protein>
    <recommendedName>
        <fullName evidence="7">Putative adenylate kinase</fullName>
        <shortName evidence="7">AK</shortName>
        <ecNumber evidence="7">2.7.4.3</ecNumber>
    </recommendedName>
    <alternativeName>
        <fullName evidence="7">ATP-AMP transphosphorylase</fullName>
    </alternativeName>
</protein>
<dbReference type="Gene3D" id="3.40.50.300">
    <property type="entry name" value="P-loop containing nucleotide triphosphate hydrolases"/>
    <property type="match status" value="1"/>
</dbReference>
<keyword evidence="9" id="KW-1185">Reference proteome</keyword>
<comment type="caution">
    <text evidence="7">Lacks conserved residue(s) required for the propagation of feature annotation.</text>
</comment>
<keyword evidence="4 7" id="KW-0547">Nucleotide-binding</keyword>
<evidence type="ECO:0000256" key="3">
    <source>
        <dbReference type="ARBA" id="ARBA00022679"/>
    </source>
</evidence>
<evidence type="ECO:0000256" key="7">
    <source>
        <dbReference type="HAMAP-Rule" id="MF_00039"/>
    </source>
</evidence>
<dbReference type="PANTHER" id="PTHR12595:SF0">
    <property type="entry name" value="ADENYLATE KINASE ISOENZYME 6"/>
    <property type="match status" value="1"/>
</dbReference>
<keyword evidence="6 7" id="KW-0067">ATP-binding</keyword>
<feature type="binding site" evidence="7">
    <location>
        <position position="13"/>
    </location>
    <ligand>
        <name>ATP</name>
        <dbReference type="ChEBI" id="CHEBI:30616"/>
    </ligand>
</feature>
<feature type="binding site" evidence="7">
    <location>
        <position position="14"/>
    </location>
    <ligand>
        <name>ATP</name>
        <dbReference type="ChEBI" id="CHEBI:30616"/>
    </ligand>
</feature>
<keyword evidence="2 7" id="KW-0698">rRNA processing</keyword>
<accession>F0T9W6</accession>
<reference evidence="9" key="1">
    <citation type="submission" date="2011-02" db="EMBL/GenBank/DDBJ databases">
        <title>Complete sequence of Methanobacterium sp. AL-21.</title>
        <authorList>
            <consortium name="US DOE Joint Genome Institute"/>
            <person name="Lucas S."/>
            <person name="Copeland A."/>
            <person name="Lapidus A."/>
            <person name="Cheng J.-F."/>
            <person name="Goodwin L."/>
            <person name="Pitluck S."/>
            <person name="Chertkov O."/>
            <person name="Detter J.C."/>
            <person name="Han C."/>
            <person name="Tapia R."/>
            <person name="Land M."/>
            <person name="Hauser L."/>
            <person name="Kyrpides N."/>
            <person name="Ivanova N."/>
            <person name="Mikhailova N."/>
            <person name="Pagani I."/>
            <person name="Cadillo-Quiroz H."/>
            <person name="Imachi H."/>
            <person name="Zinder S."/>
            <person name="Liu W."/>
            <person name="Woyke T."/>
        </authorList>
    </citation>
    <scope>NUCLEOTIDE SEQUENCE [LARGE SCALE GENOMIC DNA]</scope>
    <source>
        <strain evidence="9">AL-21</strain>
    </source>
</reference>
<feature type="region of interest" description="LID" evidence="7">
    <location>
        <begin position="110"/>
        <end position="120"/>
    </location>
</feature>
<dbReference type="EC" id="2.7.4.3" evidence="7"/>
<evidence type="ECO:0000256" key="2">
    <source>
        <dbReference type="ARBA" id="ARBA00022552"/>
    </source>
</evidence>
<comment type="catalytic activity">
    <reaction evidence="7">
        <text>AMP + ATP = 2 ADP</text>
        <dbReference type="Rhea" id="RHEA:12973"/>
        <dbReference type="ChEBI" id="CHEBI:30616"/>
        <dbReference type="ChEBI" id="CHEBI:456215"/>
        <dbReference type="ChEBI" id="CHEBI:456216"/>
        <dbReference type="EC" id="2.7.4.3"/>
    </reaction>
</comment>
<evidence type="ECO:0000313" key="9">
    <source>
        <dbReference type="Proteomes" id="UP000007490"/>
    </source>
</evidence>
<dbReference type="OrthoDB" id="8730at2157"/>
<comment type="function">
    <text evidence="7">Broad-specificity nucleoside monophosphate (NMP) kinase that catalyzes the reversible transfer of the terminal phosphate group between nucleoside triphosphates and monophosphates. Has also ATPase activity. Involved in the late maturation steps of the 30S ribosomal particles, specifically 16S rRNA maturation. While NMP activity is not required for ribosome maturation, ATPase activity is. Associates transiently with small ribosomal subunit protein uS11. ATP hydrolysis breaks the interaction with uS11. May temporarily remove uS11 from the ribosome to enable a conformational change of the ribosomal RNA that is needed for the final maturation step of the small ribosomal subunit.</text>
</comment>
<name>F0T9W6_METLA</name>
<comment type="subunit">
    <text evidence="7">Interacts with uS11. Not a structural component of 40S pre-ribosomes, but transiently interacts with them by binding to uS11.</text>
</comment>
<dbReference type="InterPro" id="IPR020618">
    <property type="entry name" value="Adenyl_kinase_AK6"/>
</dbReference>
<dbReference type="GO" id="GO:0004017">
    <property type="term" value="F:AMP kinase activity"/>
    <property type="evidence" value="ECO:0007669"/>
    <property type="project" value="UniProtKB-UniRule"/>
</dbReference>
<dbReference type="Proteomes" id="UP000007490">
    <property type="component" value="Chromosome"/>
</dbReference>
<dbReference type="GO" id="GO:0006364">
    <property type="term" value="P:rRNA processing"/>
    <property type="evidence" value="ECO:0007669"/>
    <property type="project" value="UniProtKB-KW"/>
</dbReference>
<gene>
    <name evidence="8" type="ordered locus">Metbo_0537</name>
</gene>
<dbReference type="STRING" id="877455.Metbo_0537"/>
<proteinExistence type="inferred from homology"/>
<feature type="binding site" evidence="7">
    <location>
        <position position="111"/>
    </location>
    <ligand>
        <name>ATP</name>
        <dbReference type="ChEBI" id="CHEBI:30616"/>
    </ligand>
</feature>
<dbReference type="GO" id="GO:0042274">
    <property type="term" value="P:ribosomal small subunit biogenesis"/>
    <property type="evidence" value="ECO:0007669"/>
    <property type="project" value="UniProtKB-UniRule"/>
</dbReference>
<feature type="binding site" evidence="7">
    <location>
        <position position="16"/>
    </location>
    <ligand>
        <name>ATP</name>
        <dbReference type="ChEBI" id="CHEBI:30616"/>
    </ligand>
</feature>
<evidence type="ECO:0000313" key="8">
    <source>
        <dbReference type="EMBL" id="ADZ08789.1"/>
    </source>
</evidence>
<comment type="similarity">
    <text evidence="7">Belongs to the adenylate kinase family. AK6 subfamily.</text>
</comment>
<dbReference type="KEGG" id="mel:Metbo_0537"/>
<dbReference type="RefSeq" id="WP_013644140.1">
    <property type="nucleotide sequence ID" value="NC_015216.1"/>
</dbReference>
<dbReference type="eggNOG" id="arCOG01038">
    <property type="taxonomic scope" value="Archaea"/>
</dbReference>